<organism evidence="5 6">
    <name type="scientific">Macrolepiota fuliginosa MF-IS2</name>
    <dbReference type="NCBI Taxonomy" id="1400762"/>
    <lineage>
        <taxon>Eukaryota</taxon>
        <taxon>Fungi</taxon>
        <taxon>Dikarya</taxon>
        <taxon>Basidiomycota</taxon>
        <taxon>Agaricomycotina</taxon>
        <taxon>Agaricomycetes</taxon>
        <taxon>Agaricomycetidae</taxon>
        <taxon>Agaricales</taxon>
        <taxon>Agaricineae</taxon>
        <taxon>Agaricaceae</taxon>
        <taxon>Macrolepiota</taxon>
    </lineage>
</organism>
<feature type="domain" description="LysM" evidence="4">
    <location>
        <begin position="83"/>
        <end position="129"/>
    </location>
</feature>
<evidence type="ECO:0000259" key="4">
    <source>
        <dbReference type="PROSITE" id="PS51782"/>
    </source>
</evidence>
<dbReference type="OrthoDB" id="5985073at2759"/>
<feature type="chain" id="PRO_5040414227" description="LysM domain-containing protein" evidence="3">
    <location>
        <begin position="23"/>
        <end position="139"/>
    </location>
</feature>
<dbReference type="InterPro" id="IPR036779">
    <property type="entry name" value="LysM_dom_sf"/>
</dbReference>
<dbReference type="PANTHER" id="PTHR34997">
    <property type="entry name" value="AM15"/>
    <property type="match status" value="1"/>
</dbReference>
<evidence type="ECO:0000256" key="1">
    <source>
        <dbReference type="ARBA" id="ARBA00022669"/>
    </source>
</evidence>
<comment type="caution">
    <text evidence="5">The sequence shown here is derived from an EMBL/GenBank/DDBJ whole genome shotgun (WGS) entry which is preliminary data.</text>
</comment>
<dbReference type="Proteomes" id="UP000807342">
    <property type="component" value="Unassembled WGS sequence"/>
</dbReference>
<protein>
    <recommendedName>
        <fullName evidence="4">LysM domain-containing protein</fullName>
    </recommendedName>
</protein>
<dbReference type="CDD" id="cd00118">
    <property type="entry name" value="LysM"/>
    <property type="match status" value="2"/>
</dbReference>
<dbReference type="InterPro" id="IPR018392">
    <property type="entry name" value="LysM"/>
</dbReference>
<keyword evidence="6" id="KW-1185">Reference proteome</keyword>
<dbReference type="PANTHER" id="PTHR34997:SF1">
    <property type="entry name" value="PEPTIDOGLYCAN-BINDING LYSIN DOMAIN"/>
    <property type="match status" value="1"/>
</dbReference>
<dbReference type="Gene3D" id="3.10.350.10">
    <property type="entry name" value="LysM domain"/>
    <property type="match status" value="2"/>
</dbReference>
<proteinExistence type="predicted"/>
<evidence type="ECO:0000256" key="3">
    <source>
        <dbReference type="SAM" id="SignalP"/>
    </source>
</evidence>
<evidence type="ECO:0000313" key="6">
    <source>
        <dbReference type="Proteomes" id="UP000807342"/>
    </source>
</evidence>
<dbReference type="AlphaFoldDB" id="A0A9P5XDM6"/>
<sequence length="139" mass="15409">MMFSKPFFTATILAVLASVVSAADKCDDRTGKVQPNDTCDKICQRDQVSIFQLRHFNTWIDAACSNLKDQDLCLSMKGKDCTSIYKVQTTDTQGCWGIAHDHGIDLSVFMANNGNPDCTKLYPGEWVCVAAKEIPYTSK</sequence>
<dbReference type="PROSITE" id="PS51782">
    <property type="entry name" value="LYSM"/>
    <property type="match status" value="1"/>
</dbReference>
<accession>A0A9P5XDM6</accession>
<keyword evidence="1" id="KW-0147">Chitin-binding</keyword>
<evidence type="ECO:0000313" key="5">
    <source>
        <dbReference type="EMBL" id="KAF9448379.1"/>
    </source>
</evidence>
<dbReference type="InterPro" id="IPR052210">
    <property type="entry name" value="LysM1-like"/>
</dbReference>
<dbReference type="GO" id="GO:0008061">
    <property type="term" value="F:chitin binding"/>
    <property type="evidence" value="ECO:0007669"/>
    <property type="project" value="UniProtKB-KW"/>
</dbReference>
<reference evidence="5" key="1">
    <citation type="submission" date="2020-11" db="EMBL/GenBank/DDBJ databases">
        <authorList>
            <consortium name="DOE Joint Genome Institute"/>
            <person name="Ahrendt S."/>
            <person name="Riley R."/>
            <person name="Andreopoulos W."/>
            <person name="Labutti K."/>
            <person name="Pangilinan J."/>
            <person name="Ruiz-Duenas F.J."/>
            <person name="Barrasa J.M."/>
            <person name="Sanchez-Garcia M."/>
            <person name="Camarero S."/>
            <person name="Miyauchi S."/>
            <person name="Serrano A."/>
            <person name="Linde D."/>
            <person name="Babiker R."/>
            <person name="Drula E."/>
            <person name="Ayuso-Fernandez I."/>
            <person name="Pacheco R."/>
            <person name="Padilla G."/>
            <person name="Ferreira P."/>
            <person name="Barriuso J."/>
            <person name="Kellner H."/>
            <person name="Castanera R."/>
            <person name="Alfaro M."/>
            <person name="Ramirez L."/>
            <person name="Pisabarro A.G."/>
            <person name="Kuo A."/>
            <person name="Tritt A."/>
            <person name="Lipzen A."/>
            <person name="He G."/>
            <person name="Yan M."/>
            <person name="Ng V."/>
            <person name="Cullen D."/>
            <person name="Martin F."/>
            <person name="Rosso M.-N."/>
            <person name="Henrissat B."/>
            <person name="Hibbett D."/>
            <person name="Martinez A.T."/>
            <person name="Grigoriev I.V."/>
        </authorList>
    </citation>
    <scope>NUCLEOTIDE SEQUENCE</scope>
    <source>
        <strain evidence="5">MF-IS2</strain>
    </source>
</reference>
<evidence type="ECO:0000256" key="2">
    <source>
        <dbReference type="ARBA" id="ARBA00023026"/>
    </source>
</evidence>
<dbReference type="Pfam" id="PF01476">
    <property type="entry name" value="LysM"/>
    <property type="match status" value="2"/>
</dbReference>
<dbReference type="SMART" id="SM00257">
    <property type="entry name" value="LysM"/>
    <property type="match status" value="2"/>
</dbReference>
<keyword evidence="3" id="KW-0732">Signal</keyword>
<name>A0A9P5XDM6_9AGAR</name>
<dbReference type="EMBL" id="MU151163">
    <property type="protein sequence ID" value="KAF9448379.1"/>
    <property type="molecule type" value="Genomic_DNA"/>
</dbReference>
<keyword evidence="2" id="KW-0843">Virulence</keyword>
<gene>
    <name evidence="5" type="ORF">P691DRAFT_775442</name>
</gene>
<dbReference type="SUPFAM" id="SSF54106">
    <property type="entry name" value="LysM domain"/>
    <property type="match status" value="1"/>
</dbReference>
<feature type="signal peptide" evidence="3">
    <location>
        <begin position="1"/>
        <end position="22"/>
    </location>
</feature>